<dbReference type="SUPFAM" id="SSF48008">
    <property type="entry name" value="GntR ligand-binding domain-like"/>
    <property type="match status" value="1"/>
</dbReference>
<keyword evidence="3" id="KW-0804">Transcription</keyword>
<dbReference type="CDD" id="cd07377">
    <property type="entry name" value="WHTH_GntR"/>
    <property type="match status" value="1"/>
</dbReference>
<dbReference type="Gene3D" id="1.20.120.530">
    <property type="entry name" value="GntR ligand-binding domain-like"/>
    <property type="match status" value="1"/>
</dbReference>
<dbReference type="GO" id="GO:0003677">
    <property type="term" value="F:DNA binding"/>
    <property type="evidence" value="ECO:0007669"/>
    <property type="project" value="UniProtKB-KW"/>
</dbReference>
<dbReference type="PANTHER" id="PTHR43537">
    <property type="entry name" value="TRANSCRIPTIONAL REGULATOR, GNTR FAMILY"/>
    <property type="match status" value="1"/>
</dbReference>
<dbReference type="InterPro" id="IPR036388">
    <property type="entry name" value="WH-like_DNA-bd_sf"/>
</dbReference>
<comment type="caution">
    <text evidence="6">The sequence shown here is derived from an EMBL/GenBank/DDBJ whole genome shotgun (WGS) entry which is preliminary data.</text>
</comment>
<dbReference type="Proteomes" id="UP001301140">
    <property type="component" value="Unassembled WGS sequence"/>
</dbReference>
<feature type="region of interest" description="Disordered" evidence="4">
    <location>
        <begin position="1"/>
        <end position="25"/>
    </location>
</feature>
<name>A0AAP3XQS5_9PROT</name>
<reference evidence="6 7" key="1">
    <citation type="submission" date="2023-03" db="EMBL/GenBank/DDBJ databases">
        <title>YIM 152171 draft genome.</title>
        <authorList>
            <person name="Yang Z."/>
        </authorList>
    </citation>
    <scope>NUCLEOTIDE SEQUENCE [LARGE SCALE GENOMIC DNA]</scope>
    <source>
        <strain evidence="6 7">YIM 152171</strain>
    </source>
</reference>
<keyword evidence="7" id="KW-1185">Reference proteome</keyword>
<dbReference type="InterPro" id="IPR036390">
    <property type="entry name" value="WH_DNA-bd_sf"/>
</dbReference>
<dbReference type="InterPro" id="IPR000524">
    <property type="entry name" value="Tscrpt_reg_HTH_GntR"/>
</dbReference>
<dbReference type="SMART" id="SM00895">
    <property type="entry name" value="FCD"/>
    <property type="match status" value="1"/>
</dbReference>
<keyword evidence="2" id="KW-0238">DNA-binding</keyword>
<dbReference type="GO" id="GO:0003700">
    <property type="term" value="F:DNA-binding transcription factor activity"/>
    <property type="evidence" value="ECO:0007669"/>
    <property type="project" value="InterPro"/>
</dbReference>
<dbReference type="PROSITE" id="PS50949">
    <property type="entry name" value="HTH_GNTR"/>
    <property type="match status" value="1"/>
</dbReference>
<dbReference type="AlphaFoldDB" id="A0AAP3XQS5"/>
<evidence type="ECO:0000256" key="2">
    <source>
        <dbReference type="ARBA" id="ARBA00023125"/>
    </source>
</evidence>
<dbReference type="Gene3D" id="1.10.10.10">
    <property type="entry name" value="Winged helix-like DNA-binding domain superfamily/Winged helix DNA-binding domain"/>
    <property type="match status" value="1"/>
</dbReference>
<dbReference type="SMART" id="SM00345">
    <property type="entry name" value="HTH_GNTR"/>
    <property type="match status" value="1"/>
</dbReference>
<gene>
    <name evidence="6" type="ORF">PZ740_03960</name>
</gene>
<evidence type="ECO:0000313" key="6">
    <source>
        <dbReference type="EMBL" id="MDF1585540.1"/>
    </source>
</evidence>
<keyword evidence="1" id="KW-0805">Transcription regulation</keyword>
<dbReference type="PRINTS" id="PR00035">
    <property type="entry name" value="HTHGNTR"/>
</dbReference>
<sequence>MTGAADSGPTGPASPGIVPLPGQRGQVTQTVVRQIQNMIRSGELAPGAALPPQRALARELGVSRAALREALSILDTLGMVRVEPARGTFVAAAEPGAPAPAGEGIGSWRFSARYTPQEVYQFRQLAESHAAGLAAIHAEQAELDRLRENLASFRDAVRGMDLVGSAQCDFEFHQMIMQFSGNRLLADLHRTYHGVLLESQRLPLARRSRLWEPVIEHERILKALEMHDPDGAGYYMRVHLSRAADRVGVRIETLA</sequence>
<evidence type="ECO:0000259" key="5">
    <source>
        <dbReference type="PROSITE" id="PS50949"/>
    </source>
</evidence>
<proteinExistence type="predicted"/>
<evidence type="ECO:0000256" key="4">
    <source>
        <dbReference type="SAM" id="MobiDB-lite"/>
    </source>
</evidence>
<dbReference type="Pfam" id="PF00392">
    <property type="entry name" value="GntR"/>
    <property type="match status" value="1"/>
</dbReference>
<dbReference type="EMBL" id="JARGEQ010000025">
    <property type="protein sequence ID" value="MDF1585540.1"/>
    <property type="molecule type" value="Genomic_DNA"/>
</dbReference>
<evidence type="ECO:0000256" key="1">
    <source>
        <dbReference type="ARBA" id="ARBA00023015"/>
    </source>
</evidence>
<evidence type="ECO:0000313" key="7">
    <source>
        <dbReference type="Proteomes" id="UP001301140"/>
    </source>
</evidence>
<dbReference type="Pfam" id="PF07729">
    <property type="entry name" value="FCD"/>
    <property type="match status" value="1"/>
</dbReference>
<organism evidence="6 7">
    <name type="scientific">Marinimicrococcus flavescens</name>
    <dbReference type="NCBI Taxonomy" id="3031815"/>
    <lineage>
        <taxon>Bacteria</taxon>
        <taxon>Pseudomonadati</taxon>
        <taxon>Pseudomonadota</taxon>
        <taxon>Alphaproteobacteria</taxon>
        <taxon>Geminicoccales</taxon>
        <taxon>Geminicoccaceae</taxon>
        <taxon>Marinimicrococcus</taxon>
    </lineage>
</organism>
<dbReference type="PANTHER" id="PTHR43537:SF5">
    <property type="entry name" value="UXU OPERON TRANSCRIPTIONAL REGULATOR"/>
    <property type="match status" value="1"/>
</dbReference>
<protein>
    <submittedName>
        <fullName evidence="6">FadR/GntR family transcriptional regulator</fullName>
    </submittedName>
</protein>
<evidence type="ECO:0000256" key="3">
    <source>
        <dbReference type="ARBA" id="ARBA00023163"/>
    </source>
</evidence>
<dbReference type="InterPro" id="IPR011711">
    <property type="entry name" value="GntR_C"/>
</dbReference>
<dbReference type="SUPFAM" id="SSF46785">
    <property type="entry name" value="Winged helix' DNA-binding domain"/>
    <property type="match status" value="1"/>
</dbReference>
<dbReference type="InterPro" id="IPR008920">
    <property type="entry name" value="TF_FadR/GntR_C"/>
</dbReference>
<accession>A0AAP3XQS5</accession>
<dbReference type="RefSeq" id="WP_327787958.1">
    <property type="nucleotide sequence ID" value="NZ_JARGEQ010000025.1"/>
</dbReference>
<feature type="domain" description="HTH gntR-type" evidence="5">
    <location>
        <begin position="25"/>
        <end position="93"/>
    </location>
</feature>